<dbReference type="Pfam" id="PF13349">
    <property type="entry name" value="DUF4097"/>
    <property type="match status" value="1"/>
</dbReference>
<accession>A0A1M6WHF9</accession>
<proteinExistence type="predicted"/>
<dbReference type="Gene3D" id="2.160.20.120">
    <property type="match status" value="1"/>
</dbReference>
<evidence type="ECO:0000259" key="1">
    <source>
        <dbReference type="Pfam" id="PF13349"/>
    </source>
</evidence>
<name>A0A1M6WHF9_9FIRM</name>
<dbReference type="AlphaFoldDB" id="A0A1M6WHF9"/>
<dbReference type="OrthoDB" id="9881590at2"/>
<dbReference type="Proteomes" id="UP000183975">
    <property type="component" value="Unassembled WGS sequence"/>
</dbReference>
<sequence>MKQTTGKGKQWLMLPVVLLFLCACGTQKQMVEMSSEVYELPQSCGELIVTADVGSVFIQKGEKAQLKTEHVVSEWLTVTEKNGIVTVSYIPPDEEAVEDMETDSHHLTLTLPEDWMPEKAVLTAGTGPFYVDGAEAKELLLHQGSGQVRLEDVTAENLELECGGGLAEGEYLQVAKKLTIHGGMGDVDFAGSLGDEIQLDGGTGKISLTMPETAEDYDISGSFFTRNVTVNGKTLEPEVSVEQNGGDLDSWEMDFDEDFTVPQQNTEGKKQIHIDGGTGEIALTFAGNIEKGATA</sequence>
<reference evidence="2 3" key="1">
    <citation type="submission" date="2016-11" db="EMBL/GenBank/DDBJ databases">
        <authorList>
            <person name="Jaros S."/>
            <person name="Januszkiewicz K."/>
            <person name="Wedrychowicz H."/>
        </authorList>
    </citation>
    <scope>NUCLEOTIDE SEQUENCE [LARGE SCALE GENOMIC DNA]</scope>
    <source>
        <strain evidence="2 3">DSM 14214</strain>
    </source>
</reference>
<dbReference type="EMBL" id="FRAH01000054">
    <property type="protein sequence ID" value="SHK93147.1"/>
    <property type="molecule type" value="Genomic_DNA"/>
</dbReference>
<evidence type="ECO:0000313" key="3">
    <source>
        <dbReference type="Proteomes" id="UP000183975"/>
    </source>
</evidence>
<dbReference type="RefSeq" id="WP_072852430.1">
    <property type="nucleotide sequence ID" value="NZ_FRAH01000054.1"/>
</dbReference>
<dbReference type="PROSITE" id="PS51257">
    <property type="entry name" value="PROKAR_LIPOPROTEIN"/>
    <property type="match status" value="1"/>
</dbReference>
<dbReference type="InterPro" id="IPR025164">
    <property type="entry name" value="Toastrack_DUF4097"/>
</dbReference>
<evidence type="ECO:0000313" key="2">
    <source>
        <dbReference type="EMBL" id="SHK93147.1"/>
    </source>
</evidence>
<protein>
    <submittedName>
        <fullName evidence="2">Putative adhesin</fullName>
    </submittedName>
</protein>
<gene>
    <name evidence="2" type="ORF">SAMN02745138_02591</name>
</gene>
<feature type="domain" description="DUF4097" evidence="1">
    <location>
        <begin position="55"/>
        <end position="282"/>
    </location>
</feature>
<organism evidence="2 3">
    <name type="scientific">Anaerotignum lactatifermentans DSM 14214</name>
    <dbReference type="NCBI Taxonomy" id="1121323"/>
    <lineage>
        <taxon>Bacteria</taxon>
        <taxon>Bacillati</taxon>
        <taxon>Bacillota</taxon>
        <taxon>Clostridia</taxon>
        <taxon>Lachnospirales</taxon>
        <taxon>Anaerotignaceae</taxon>
        <taxon>Anaerotignum</taxon>
    </lineage>
</organism>
<keyword evidence="3" id="KW-1185">Reference proteome</keyword>